<proteinExistence type="predicted"/>
<organism evidence="1 2">
    <name type="scientific">Naganishia cerealis</name>
    <dbReference type="NCBI Taxonomy" id="610337"/>
    <lineage>
        <taxon>Eukaryota</taxon>
        <taxon>Fungi</taxon>
        <taxon>Dikarya</taxon>
        <taxon>Basidiomycota</taxon>
        <taxon>Agaricomycotina</taxon>
        <taxon>Tremellomycetes</taxon>
        <taxon>Filobasidiales</taxon>
        <taxon>Filobasidiaceae</taxon>
        <taxon>Naganishia</taxon>
    </lineage>
</organism>
<gene>
    <name evidence="1" type="ORF">QFC19_001100</name>
</gene>
<dbReference type="Proteomes" id="UP001241377">
    <property type="component" value="Unassembled WGS sequence"/>
</dbReference>
<accession>A0ACC2WK08</accession>
<keyword evidence="2" id="KW-1185">Reference proteome</keyword>
<dbReference type="EMBL" id="JASBWR010000007">
    <property type="protein sequence ID" value="KAJ9111738.1"/>
    <property type="molecule type" value="Genomic_DNA"/>
</dbReference>
<protein>
    <submittedName>
        <fullName evidence="1">Uncharacterized protein</fullName>
    </submittedName>
</protein>
<name>A0ACC2WK08_9TREE</name>
<reference evidence="1" key="1">
    <citation type="submission" date="2023-04" db="EMBL/GenBank/DDBJ databases">
        <title>Draft Genome sequencing of Naganishia species isolated from polar environments using Oxford Nanopore Technology.</title>
        <authorList>
            <person name="Leo P."/>
            <person name="Venkateswaran K."/>
        </authorList>
    </citation>
    <scope>NUCLEOTIDE SEQUENCE</scope>
    <source>
        <strain evidence="1">MNA-CCFEE 5261</strain>
    </source>
</reference>
<evidence type="ECO:0000313" key="2">
    <source>
        <dbReference type="Proteomes" id="UP001241377"/>
    </source>
</evidence>
<comment type="caution">
    <text evidence="1">The sequence shown here is derived from an EMBL/GenBank/DDBJ whole genome shotgun (WGS) entry which is preliminary data.</text>
</comment>
<sequence>MDPTNPLSVAPPRYKYHPSPESITRFPLYRSESDVDSADDQDREDEDQHAPVDSDECSDFSDEEDRMPDLTRKQDASYSESDVGVAWRKGIDADGVKQCGRVLIAVNQIAVVLSQAVSSLSKSHSPLQKVGHVVIRRPRASNSSSSGKRSLRKVFALWSITPQGPTPHTLLAIQVGRVSDRAVHFVSAKLVQEVISGAVGDATNKQDVKVLDSYIPQTYVDFAQSSIHSDFPPIRYLALRQSYASVEEENTHPSSRRGLAKYRSPNYVTGVGAGLLTCLAETPASGSLLLIPKPLDRQSIIQAVKARPANSLPDGTPSAADIIADVLKGADLDEESLATSSMGSAAYHKQRHSGRGRQYGIIGDGGMYV</sequence>
<evidence type="ECO:0000313" key="1">
    <source>
        <dbReference type="EMBL" id="KAJ9111738.1"/>
    </source>
</evidence>